<dbReference type="Pfam" id="PF07238">
    <property type="entry name" value="PilZ"/>
    <property type="match status" value="1"/>
</dbReference>
<dbReference type="STRING" id="758825.SAMN02982985_00980"/>
<dbReference type="InterPro" id="IPR023787">
    <property type="entry name" value="T3SS_YcgR"/>
</dbReference>
<dbReference type="Gene3D" id="2.40.10.220">
    <property type="entry name" value="predicted glycosyltransferase like domains"/>
    <property type="match status" value="1"/>
</dbReference>
<comment type="similarity">
    <text evidence="4">Belongs to the YcgR family.</text>
</comment>
<reference evidence="7 8" key="1">
    <citation type="submission" date="2016-10" db="EMBL/GenBank/DDBJ databases">
        <authorList>
            <person name="de Groot N.N."/>
        </authorList>
    </citation>
    <scope>NUCLEOTIDE SEQUENCE [LARGE SCALE GENOMIC DNA]</scope>
    <source>
        <strain evidence="7 8">ATCC 43154</strain>
    </source>
</reference>
<keyword evidence="7" id="KW-0966">Cell projection</keyword>
<sequence>MHPHIHDAELENWHDFEIESRREITALLRGIGEKNQLIRMLLRGEADVCVTTILDVQPEHNAVILDASVDREQNQRIVGASNITFETTLDKIRILFSAEKVELCFHEGNPALRIALPATLIRLQRREYYRMNTPLSNPVRVIVPLPAELGGGSHPFPLTDISCGGIAIMDNKLLLGDTIGKNYLDCRIDLPEIGTVATSLQIRNSIDLTLLNNKSNRRLGCAFVDIARPMLAQVQRYITRLERERNARIAGLG</sequence>
<keyword evidence="7" id="KW-0282">Flagellum</keyword>
<comment type="function">
    <text evidence="4">Acts as a flagellar brake, regulating swimming and swarming in a bis-(3'-5') cyclic diguanylic acid (c-di-GMP)-dependent manner. Binds 1 c-di-GMP dimer per subunit. Increasing levels of c-di-GMP lead to decreased motility.</text>
</comment>
<dbReference type="Pfam" id="PF07317">
    <property type="entry name" value="PilZN"/>
    <property type="match status" value="1"/>
</dbReference>
<gene>
    <name evidence="4" type="primary">ycgR</name>
    <name evidence="7" type="ORF">SAMN02982985_00980</name>
</gene>
<protein>
    <recommendedName>
        <fullName evidence="4">Flagellar brake protein YcgR</fullName>
    </recommendedName>
    <alternativeName>
        <fullName evidence="4">Cyclic di-GMP binding protein YcgR</fullName>
    </alternativeName>
</protein>
<dbReference type="GO" id="GO:0009425">
    <property type="term" value="C:bacterial-type flagellum basal body"/>
    <property type="evidence" value="ECO:0007669"/>
    <property type="project" value="UniProtKB-SubCell"/>
</dbReference>
<keyword evidence="8" id="KW-1185">Reference proteome</keyword>
<evidence type="ECO:0000256" key="4">
    <source>
        <dbReference type="HAMAP-Rule" id="MF_01457"/>
    </source>
</evidence>
<feature type="domain" description="Type III secretion system flagellar brake protein YcgR PilZN" evidence="6">
    <location>
        <begin position="16"/>
        <end position="122"/>
    </location>
</feature>
<comment type="subcellular location">
    <subcellularLocation>
        <location evidence="4">Bacterial flagellum basal body</location>
    </subcellularLocation>
</comment>
<evidence type="ECO:0000256" key="3">
    <source>
        <dbReference type="ARBA" id="ARBA00023143"/>
    </source>
</evidence>
<organism evidence="7 8">
    <name type="scientific">Rugamonas rubra</name>
    <dbReference type="NCBI Taxonomy" id="758825"/>
    <lineage>
        <taxon>Bacteria</taxon>
        <taxon>Pseudomonadati</taxon>
        <taxon>Pseudomonadota</taxon>
        <taxon>Betaproteobacteria</taxon>
        <taxon>Burkholderiales</taxon>
        <taxon>Oxalobacteraceae</taxon>
        <taxon>Telluria group</taxon>
        <taxon>Rugamonas</taxon>
    </lineage>
</organism>
<dbReference type="InterPro" id="IPR012349">
    <property type="entry name" value="Split_barrel_FMN-bd"/>
</dbReference>
<dbReference type="GO" id="GO:0035438">
    <property type="term" value="F:cyclic-di-GMP binding"/>
    <property type="evidence" value="ECO:0007669"/>
    <property type="project" value="UniProtKB-UniRule"/>
</dbReference>
<dbReference type="GO" id="GO:0071973">
    <property type="term" value="P:bacterial-type flagellum-dependent cell motility"/>
    <property type="evidence" value="ECO:0007669"/>
    <property type="project" value="UniProtKB-UniRule"/>
</dbReference>
<dbReference type="Gene3D" id="2.30.110.10">
    <property type="entry name" value="Electron Transport, Fmn-binding Protein, Chain A"/>
    <property type="match status" value="1"/>
</dbReference>
<evidence type="ECO:0000256" key="1">
    <source>
        <dbReference type="ARBA" id="ARBA00022636"/>
    </source>
</evidence>
<keyword evidence="3 4" id="KW-0975">Bacterial flagellum</keyword>
<dbReference type="GO" id="GO:0071945">
    <property type="term" value="P:regulation of bacterial-type flagellum-dependent cell motility by regulation of motor speed"/>
    <property type="evidence" value="ECO:0007669"/>
    <property type="project" value="UniProtKB-UniRule"/>
</dbReference>
<comment type="subunit">
    <text evidence="4">Monomer. Interacts with the flagellar basal bodies.</text>
</comment>
<dbReference type="Proteomes" id="UP000199470">
    <property type="component" value="Unassembled WGS sequence"/>
</dbReference>
<dbReference type="InterPro" id="IPR009875">
    <property type="entry name" value="PilZ_domain"/>
</dbReference>
<dbReference type="EMBL" id="FOTW01000006">
    <property type="protein sequence ID" value="SFL65337.1"/>
    <property type="molecule type" value="Genomic_DNA"/>
</dbReference>
<evidence type="ECO:0000259" key="5">
    <source>
        <dbReference type="Pfam" id="PF07238"/>
    </source>
</evidence>
<evidence type="ECO:0000259" key="6">
    <source>
        <dbReference type="Pfam" id="PF07317"/>
    </source>
</evidence>
<evidence type="ECO:0000313" key="7">
    <source>
        <dbReference type="EMBL" id="SFL65337.1"/>
    </source>
</evidence>
<proteinExistence type="inferred from homology"/>
<accession>A0A1I4JGL5</accession>
<name>A0A1I4JGL5_9BURK</name>
<evidence type="ECO:0000256" key="2">
    <source>
        <dbReference type="ARBA" id="ARBA00022741"/>
    </source>
</evidence>
<dbReference type="RefSeq" id="WP_093384469.1">
    <property type="nucleotide sequence ID" value="NZ_FOTW01000006.1"/>
</dbReference>
<dbReference type="AlphaFoldDB" id="A0A1I4JGL5"/>
<keyword evidence="7" id="KW-0969">Cilium</keyword>
<keyword evidence="1 4" id="KW-0973">c-di-GMP</keyword>
<dbReference type="InterPro" id="IPR009926">
    <property type="entry name" value="T3SS_YcgR_PilZN"/>
</dbReference>
<dbReference type="HAMAP" id="MF_01457">
    <property type="entry name" value="YcgR"/>
    <property type="match status" value="1"/>
</dbReference>
<keyword evidence="2 4" id="KW-0547">Nucleotide-binding</keyword>
<feature type="domain" description="PilZ" evidence="5">
    <location>
        <begin position="124"/>
        <end position="239"/>
    </location>
</feature>
<dbReference type="OrthoDB" id="5572581at2"/>
<evidence type="ECO:0000313" key="8">
    <source>
        <dbReference type="Proteomes" id="UP000199470"/>
    </source>
</evidence>